<feature type="domain" description="Helix-turn-helix" evidence="1">
    <location>
        <begin position="36"/>
        <end position="85"/>
    </location>
</feature>
<organism evidence="2 3">
    <name type="scientific">Thiothrix eikelboomii</name>
    <dbReference type="NCBI Taxonomy" id="92487"/>
    <lineage>
        <taxon>Bacteria</taxon>
        <taxon>Pseudomonadati</taxon>
        <taxon>Pseudomonadota</taxon>
        <taxon>Gammaproteobacteria</taxon>
        <taxon>Thiotrichales</taxon>
        <taxon>Thiotrichaceae</taxon>
        <taxon>Thiothrix</taxon>
    </lineage>
</organism>
<gene>
    <name evidence="2" type="ORF">SAMN02745130_02717</name>
</gene>
<dbReference type="Pfam" id="PF12728">
    <property type="entry name" value="HTH_17"/>
    <property type="match status" value="1"/>
</dbReference>
<evidence type="ECO:0000313" key="3">
    <source>
        <dbReference type="Proteomes" id="UP000190460"/>
    </source>
</evidence>
<accession>A0A1T4XAF3</accession>
<dbReference type="InterPro" id="IPR009061">
    <property type="entry name" value="DNA-bd_dom_put_sf"/>
</dbReference>
<dbReference type="RefSeq" id="WP_078923165.1">
    <property type="nucleotide sequence ID" value="NZ_FUYB01000014.1"/>
</dbReference>
<protein>
    <submittedName>
        <fullName evidence="2">Transcriptional regulator, AlpA family</fullName>
    </submittedName>
</protein>
<evidence type="ECO:0000259" key="1">
    <source>
        <dbReference type="Pfam" id="PF12728"/>
    </source>
</evidence>
<evidence type="ECO:0000313" key="2">
    <source>
        <dbReference type="EMBL" id="SKA86469.1"/>
    </source>
</evidence>
<dbReference type="Proteomes" id="UP000190460">
    <property type="component" value="Unassembled WGS sequence"/>
</dbReference>
<proteinExistence type="predicted"/>
<dbReference type="SUPFAM" id="SSF46955">
    <property type="entry name" value="Putative DNA-binding domain"/>
    <property type="match status" value="1"/>
</dbReference>
<dbReference type="OrthoDB" id="8455288at2"/>
<reference evidence="2 3" key="1">
    <citation type="submission" date="2017-02" db="EMBL/GenBank/DDBJ databases">
        <authorList>
            <person name="Peterson S.W."/>
        </authorList>
    </citation>
    <scope>NUCLEOTIDE SEQUENCE [LARGE SCALE GENOMIC DNA]</scope>
    <source>
        <strain evidence="2 3">ATCC 49788</strain>
    </source>
</reference>
<dbReference type="GO" id="GO:0003677">
    <property type="term" value="F:DNA binding"/>
    <property type="evidence" value="ECO:0007669"/>
    <property type="project" value="InterPro"/>
</dbReference>
<name>A0A1T4XAF3_9GAMM</name>
<dbReference type="InterPro" id="IPR041657">
    <property type="entry name" value="HTH_17"/>
</dbReference>
<dbReference type="NCBIfam" id="TIGR01764">
    <property type="entry name" value="excise"/>
    <property type="match status" value="1"/>
</dbReference>
<keyword evidence="3" id="KW-1185">Reference proteome</keyword>
<dbReference type="STRING" id="92487.SAMN02745130_02717"/>
<dbReference type="EMBL" id="FUYB01000014">
    <property type="protein sequence ID" value="SKA86469.1"/>
    <property type="molecule type" value="Genomic_DNA"/>
</dbReference>
<dbReference type="InterPro" id="IPR010093">
    <property type="entry name" value="SinI_DNA-bd"/>
</dbReference>
<dbReference type="AlphaFoldDB" id="A0A1T4XAF3"/>
<sequence>MNSTNRGIEPFKVLDIQQWRNQQRHSKADLPLQDRFLSADQVADKLGVHRTTVYRWLNDGILPQPNRKGRTVRWSEQGIDQWWTNTPKDKEHE</sequence>
<dbReference type="Gene3D" id="1.10.238.160">
    <property type="match status" value="1"/>
</dbReference>